<feature type="domain" description="Protein kinase" evidence="3">
    <location>
        <begin position="310"/>
        <end position="581"/>
    </location>
</feature>
<dbReference type="GO" id="GO:0005524">
    <property type="term" value="F:ATP binding"/>
    <property type="evidence" value="ECO:0007669"/>
    <property type="project" value="UniProtKB-UniRule"/>
</dbReference>
<name>A0A8H3XF63_GIGMA</name>
<dbReference type="InterPro" id="IPR051681">
    <property type="entry name" value="Ser/Thr_Kinases-Pseudokinases"/>
</dbReference>
<dbReference type="PROSITE" id="PS50011">
    <property type="entry name" value="PROTEIN_KINASE_DOM"/>
    <property type="match status" value="2"/>
</dbReference>
<reference evidence="4 5" key="1">
    <citation type="journal article" date="2019" name="Environ. Microbiol.">
        <title>At the nexus of three kingdoms: the genome of the mycorrhizal fungus Gigaspora margarita provides insights into plant, endobacterial and fungal interactions.</title>
        <authorList>
            <person name="Venice F."/>
            <person name="Ghignone S."/>
            <person name="Salvioli di Fossalunga A."/>
            <person name="Amselem J."/>
            <person name="Novero M."/>
            <person name="Xianan X."/>
            <person name="Sedzielewska Toro K."/>
            <person name="Morin E."/>
            <person name="Lipzen A."/>
            <person name="Grigoriev I.V."/>
            <person name="Henrissat B."/>
            <person name="Martin F.M."/>
            <person name="Bonfante P."/>
        </authorList>
    </citation>
    <scope>NUCLEOTIDE SEQUENCE [LARGE SCALE GENOMIC DNA]</scope>
    <source>
        <strain evidence="4 5">BEG34</strain>
    </source>
</reference>
<dbReference type="Gene3D" id="1.10.510.10">
    <property type="entry name" value="Transferase(Phosphotransferase) domain 1"/>
    <property type="match status" value="2"/>
</dbReference>
<evidence type="ECO:0000313" key="4">
    <source>
        <dbReference type="EMBL" id="KAF0458582.1"/>
    </source>
</evidence>
<dbReference type="PRINTS" id="PR00109">
    <property type="entry name" value="TYRKINASE"/>
</dbReference>
<dbReference type="PANTHER" id="PTHR44329">
    <property type="entry name" value="SERINE/THREONINE-PROTEIN KINASE TNNI3K-RELATED"/>
    <property type="match status" value="1"/>
</dbReference>
<dbReference type="Pfam" id="PF07714">
    <property type="entry name" value="PK_Tyr_Ser-Thr"/>
    <property type="match status" value="2"/>
</dbReference>
<feature type="binding site" evidence="1">
    <location>
        <position position="45"/>
    </location>
    <ligand>
        <name>ATP</name>
        <dbReference type="ChEBI" id="CHEBI:30616"/>
    </ligand>
</feature>
<sequence>MELTELNINVYDYKEFSSHKKIGDGGFGSVFKSEWTNAGLTVALKSLEIGTEKRALMRELQFLQRVAFHPKINHFYGITEDTSGSYNIVLQFANDGNLRDYLDRNHLKLQWDDRFRIAKEIAQGLVFLHDNNIVHRDLHPRNILVHENKMIIADFGLSKLMTSNISSPSNSSSKQDGIPAFMDPQVFKIVDPPYRCTTKSDVYSYGVILWEISSGRKPFSLLKRVQIAIQIYNGEREKPIEGTPPEYVNLYVQCWDDDPSKRPDMKDVYDSLNQLIYKPTDYQVDMKKPLSRLLERAFLEQSLNYYEYNTFSDHIKIESGFSSVYKAKCKSLEATVCLKCIRVDEYSDELIVEEFIEKLLFLQNTDFHSIIKFYGLTKDPSSQYYSMVFQCVDGGNLRDYLMENFSKLQWSEKLKFAIEIAEGLKYLHKNKIAHCGLHSKNILVYNGKTVIAGFGISEQMNESSLSTSITRGMSAYIEPQCLKNPKYKRDVRSDIYSFGVILWEISSGQPPFKSFEIGYTVSIRVFNGDREIPVEGTPSQYEQLYKVCWDENPGKRPDIVSVIKTLNQLSNSVNCNSHARIRHKFSMVILIIFCLVIICTIFRVGNGATGASGEFQWIPMDTYPLGSILTFFFNG</sequence>
<dbReference type="EMBL" id="WTPW01001076">
    <property type="protein sequence ID" value="KAF0458582.1"/>
    <property type="molecule type" value="Genomic_DNA"/>
</dbReference>
<evidence type="ECO:0000256" key="2">
    <source>
        <dbReference type="SAM" id="Phobius"/>
    </source>
</evidence>
<feature type="domain" description="Protein kinase" evidence="3">
    <location>
        <begin position="16"/>
        <end position="276"/>
    </location>
</feature>
<keyword evidence="2" id="KW-1133">Transmembrane helix</keyword>
<dbReference type="Proteomes" id="UP000439903">
    <property type="component" value="Unassembled WGS sequence"/>
</dbReference>
<accession>A0A8H3XF63</accession>
<dbReference type="InterPro" id="IPR011009">
    <property type="entry name" value="Kinase-like_dom_sf"/>
</dbReference>
<keyword evidence="2" id="KW-0812">Transmembrane</keyword>
<dbReference type="OrthoDB" id="2360412at2759"/>
<keyword evidence="1" id="KW-0067">ATP-binding</keyword>
<comment type="caution">
    <text evidence="4">The sequence shown here is derived from an EMBL/GenBank/DDBJ whole genome shotgun (WGS) entry which is preliminary data.</text>
</comment>
<keyword evidence="4" id="KW-0808">Transferase</keyword>
<keyword evidence="4" id="KW-0418">Kinase</keyword>
<gene>
    <name evidence="4" type="ORF">F8M41_000934</name>
</gene>
<dbReference type="PROSITE" id="PS00107">
    <property type="entry name" value="PROTEIN_KINASE_ATP"/>
    <property type="match status" value="1"/>
</dbReference>
<dbReference type="InterPro" id="IPR017441">
    <property type="entry name" value="Protein_kinase_ATP_BS"/>
</dbReference>
<dbReference type="GO" id="GO:0004674">
    <property type="term" value="F:protein serine/threonine kinase activity"/>
    <property type="evidence" value="ECO:0007669"/>
    <property type="project" value="TreeGrafter"/>
</dbReference>
<feature type="transmembrane region" description="Helical" evidence="2">
    <location>
        <begin position="585"/>
        <end position="605"/>
    </location>
</feature>
<evidence type="ECO:0000313" key="5">
    <source>
        <dbReference type="Proteomes" id="UP000439903"/>
    </source>
</evidence>
<keyword evidence="5" id="KW-1185">Reference proteome</keyword>
<keyword evidence="1" id="KW-0547">Nucleotide-binding</keyword>
<dbReference type="AlphaFoldDB" id="A0A8H3XF63"/>
<dbReference type="InterPro" id="IPR000719">
    <property type="entry name" value="Prot_kinase_dom"/>
</dbReference>
<dbReference type="SUPFAM" id="SSF56112">
    <property type="entry name" value="Protein kinase-like (PK-like)"/>
    <property type="match status" value="2"/>
</dbReference>
<dbReference type="InterPro" id="IPR001245">
    <property type="entry name" value="Ser-Thr/Tyr_kinase_cat_dom"/>
</dbReference>
<protein>
    <submittedName>
        <fullName evidence="4">Kinase-like protein</fullName>
    </submittedName>
</protein>
<keyword evidence="2" id="KW-0472">Membrane</keyword>
<evidence type="ECO:0000259" key="3">
    <source>
        <dbReference type="PROSITE" id="PS50011"/>
    </source>
</evidence>
<evidence type="ECO:0000256" key="1">
    <source>
        <dbReference type="PROSITE-ProRule" id="PRU10141"/>
    </source>
</evidence>
<proteinExistence type="predicted"/>
<organism evidence="4 5">
    <name type="scientific">Gigaspora margarita</name>
    <dbReference type="NCBI Taxonomy" id="4874"/>
    <lineage>
        <taxon>Eukaryota</taxon>
        <taxon>Fungi</taxon>
        <taxon>Fungi incertae sedis</taxon>
        <taxon>Mucoromycota</taxon>
        <taxon>Glomeromycotina</taxon>
        <taxon>Glomeromycetes</taxon>
        <taxon>Diversisporales</taxon>
        <taxon>Gigasporaceae</taxon>
        <taxon>Gigaspora</taxon>
    </lineage>
</organism>